<evidence type="ECO:0000313" key="1">
    <source>
        <dbReference type="EMBL" id="SPO03186.1"/>
    </source>
</evidence>
<dbReference type="EMBL" id="ONZQ02000007">
    <property type="protein sequence ID" value="SPO03186.1"/>
    <property type="molecule type" value="Genomic_DNA"/>
</dbReference>
<name>A0AAE8MYL5_9PEZI</name>
<dbReference type="Proteomes" id="UP001187682">
    <property type="component" value="Unassembled WGS sequence"/>
</dbReference>
<protein>
    <submittedName>
        <fullName evidence="1">Uncharacterized protein</fullName>
    </submittedName>
</protein>
<reference evidence="1" key="1">
    <citation type="submission" date="2018-03" db="EMBL/GenBank/DDBJ databases">
        <authorList>
            <person name="Guldener U."/>
        </authorList>
    </citation>
    <scope>NUCLEOTIDE SEQUENCE</scope>
</reference>
<proteinExistence type="predicted"/>
<organism evidence="1 2">
    <name type="scientific">Cephalotrichum gorgonifer</name>
    <dbReference type="NCBI Taxonomy" id="2041049"/>
    <lineage>
        <taxon>Eukaryota</taxon>
        <taxon>Fungi</taxon>
        <taxon>Dikarya</taxon>
        <taxon>Ascomycota</taxon>
        <taxon>Pezizomycotina</taxon>
        <taxon>Sordariomycetes</taxon>
        <taxon>Hypocreomycetidae</taxon>
        <taxon>Microascales</taxon>
        <taxon>Microascaceae</taxon>
        <taxon>Cephalotrichum</taxon>
    </lineage>
</organism>
<sequence>MLQEDSNDTANTRLKTLYAYCMASQYDAISYDRATSTHKQQGKMAEQEIAEAMRLMSSMPQNDITTILHTPFKSPAPPVSARAVARFTSQWNSPEARLQRL</sequence>
<keyword evidence="2" id="KW-1185">Reference proteome</keyword>
<dbReference type="AlphaFoldDB" id="A0AAE8MYL5"/>
<gene>
    <name evidence="1" type="ORF">DNG_05868</name>
</gene>
<comment type="caution">
    <text evidence="1">The sequence shown here is derived from an EMBL/GenBank/DDBJ whole genome shotgun (WGS) entry which is preliminary data.</text>
</comment>
<evidence type="ECO:0000313" key="2">
    <source>
        <dbReference type="Proteomes" id="UP001187682"/>
    </source>
</evidence>
<accession>A0AAE8MYL5</accession>